<dbReference type="Pfam" id="PF00395">
    <property type="entry name" value="SLH"/>
    <property type="match status" value="3"/>
</dbReference>
<evidence type="ECO:0000256" key="1">
    <source>
        <dbReference type="ARBA" id="ARBA00007074"/>
    </source>
</evidence>
<gene>
    <name evidence="9" type="ORF">ACFQMN_13315</name>
</gene>
<sequence>MLRKSFVLFLSSLMLLSIFAPSAMGASVSGSKIVDIANKYSGAPYDYGGTTTSGFDCSGFTQYVFEEAGIELPRNSRQQNGVGEYVSKSDLQAGDLVFFSSTPGSDRISHVGIYTSNDNYISATVSKGVNEVSINDPYYWGPRYVGAKRVLDDKSQASSNNTSVGEYHDVTSHHWASDHIENLSQTGIINGDENQNFNPEDDVTRAEAAKMVSEALGLKTSATNAFHDSSSHWAKGYINAAAEEGIIEGDGKGEFRPNDSIEREEIAAILTRAFNLSGGGSQATFNDVSKNHWAFSEIEALAANSIASGTGNNNFQPSENATRAEFTAFLDRAL</sequence>
<evidence type="ECO:0000256" key="3">
    <source>
        <dbReference type="ARBA" id="ARBA00022729"/>
    </source>
</evidence>
<dbReference type="Proteomes" id="UP001596494">
    <property type="component" value="Unassembled WGS sequence"/>
</dbReference>
<comment type="caution">
    <text evidence="9">The sequence shown here is derived from an EMBL/GenBank/DDBJ whole genome shotgun (WGS) entry which is preliminary data.</text>
</comment>
<reference evidence="10" key="1">
    <citation type="journal article" date="2019" name="Int. J. Syst. Evol. Microbiol.">
        <title>The Global Catalogue of Microorganisms (GCM) 10K type strain sequencing project: providing services to taxonomists for standard genome sequencing and annotation.</title>
        <authorList>
            <consortium name="The Broad Institute Genomics Platform"/>
            <consortium name="The Broad Institute Genome Sequencing Center for Infectious Disease"/>
            <person name="Wu L."/>
            <person name="Ma J."/>
        </authorList>
    </citation>
    <scope>NUCLEOTIDE SEQUENCE [LARGE SCALE GENOMIC DNA]</scope>
    <source>
        <strain evidence="10">CCUG 73951</strain>
    </source>
</reference>
<comment type="similarity">
    <text evidence="1">Belongs to the peptidase C40 family.</text>
</comment>
<evidence type="ECO:0000256" key="2">
    <source>
        <dbReference type="ARBA" id="ARBA00022670"/>
    </source>
</evidence>
<dbReference type="PROSITE" id="PS51935">
    <property type="entry name" value="NLPC_P60"/>
    <property type="match status" value="1"/>
</dbReference>
<keyword evidence="3 6" id="KW-0732">Signal</keyword>
<protein>
    <submittedName>
        <fullName evidence="9">S-layer homology domain-containing protein</fullName>
    </submittedName>
</protein>
<evidence type="ECO:0000313" key="9">
    <source>
        <dbReference type="EMBL" id="MFC7321861.1"/>
    </source>
</evidence>
<keyword evidence="10" id="KW-1185">Reference proteome</keyword>
<dbReference type="PROSITE" id="PS51272">
    <property type="entry name" value="SLH"/>
    <property type="match status" value="3"/>
</dbReference>
<dbReference type="PANTHER" id="PTHR47053:SF1">
    <property type="entry name" value="MUREIN DD-ENDOPEPTIDASE MEPH-RELATED"/>
    <property type="match status" value="1"/>
</dbReference>
<evidence type="ECO:0000259" key="8">
    <source>
        <dbReference type="PROSITE" id="PS51935"/>
    </source>
</evidence>
<evidence type="ECO:0000256" key="6">
    <source>
        <dbReference type="SAM" id="SignalP"/>
    </source>
</evidence>
<dbReference type="InterPro" id="IPR001119">
    <property type="entry name" value="SLH_dom"/>
</dbReference>
<accession>A0ABW2K6N1</accession>
<feature type="domain" description="SLH" evidence="7">
    <location>
        <begin position="221"/>
        <end position="284"/>
    </location>
</feature>
<dbReference type="Gene3D" id="3.90.1720.10">
    <property type="entry name" value="endopeptidase domain like (from Nostoc punctiforme)"/>
    <property type="match status" value="1"/>
</dbReference>
<dbReference type="SUPFAM" id="SSF54001">
    <property type="entry name" value="Cysteine proteinases"/>
    <property type="match status" value="1"/>
</dbReference>
<keyword evidence="5" id="KW-0788">Thiol protease</keyword>
<organism evidence="9 10">
    <name type="scientific">Halobacillus campisalis</name>
    <dbReference type="NCBI Taxonomy" id="435909"/>
    <lineage>
        <taxon>Bacteria</taxon>
        <taxon>Bacillati</taxon>
        <taxon>Bacillota</taxon>
        <taxon>Bacilli</taxon>
        <taxon>Bacillales</taxon>
        <taxon>Bacillaceae</taxon>
        <taxon>Halobacillus</taxon>
    </lineage>
</organism>
<dbReference type="EMBL" id="JBHTBY010000011">
    <property type="protein sequence ID" value="MFC7321861.1"/>
    <property type="molecule type" value="Genomic_DNA"/>
</dbReference>
<dbReference type="InterPro" id="IPR000064">
    <property type="entry name" value="NLP_P60_dom"/>
</dbReference>
<evidence type="ECO:0000256" key="4">
    <source>
        <dbReference type="ARBA" id="ARBA00022801"/>
    </source>
</evidence>
<keyword evidence="2" id="KW-0645">Protease</keyword>
<feature type="domain" description="NlpC/P60" evidence="8">
    <location>
        <begin position="27"/>
        <end position="151"/>
    </location>
</feature>
<evidence type="ECO:0000313" key="10">
    <source>
        <dbReference type="Proteomes" id="UP001596494"/>
    </source>
</evidence>
<dbReference type="PANTHER" id="PTHR47053">
    <property type="entry name" value="MUREIN DD-ENDOPEPTIDASE MEPH-RELATED"/>
    <property type="match status" value="1"/>
</dbReference>
<dbReference type="RefSeq" id="WP_289215799.1">
    <property type="nucleotide sequence ID" value="NZ_JAPVRC010000004.1"/>
</dbReference>
<name>A0ABW2K6N1_9BACI</name>
<feature type="domain" description="SLH" evidence="7">
    <location>
        <begin position="163"/>
        <end position="220"/>
    </location>
</feature>
<feature type="domain" description="SLH" evidence="7">
    <location>
        <begin position="285"/>
        <end position="334"/>
    </location>
</feature>
<evidence type="ECO:0000259" key="7">
    <source>
        <dbReference type="PROSITE" id="PS51272"/>
    </source>
</evidence>
<dbReference type="InterPro" id="IPR051202">
    <property type="entry name" value="Peptidase_C40"/>
</dbReference>
<evidence type="ECO:0000256" key="5">
    <source>
        <dbReference type="ARBA" id="ARBA00022807"/>
    </source>
</evidence>
<feature type="chain" id="PRO_5046753904" evidence="6">
    <location>
        <begin position="26"/>
        <end position="334"/>
    </location>
</feature>
<dbReference type="Pfam" id="PF00877">
    <property type="entry name" value="NLPC_P60"/>
    <property type="match status" value="1"/>
</dbReference>
<feature type="signal peptide" evidence="6">
    <location>
        <begin position="1"/>
        <end position="25"/>
    </location>
</feature>
<dbReference type="InterPro" id="IPR038765">
    <property type="entry name" value="Papain-like_cys_pep_sf"/>
</dbReference>
<keyword evidence="4" id="KW-0378">Hydrolase</keyword>
<proteinExistence type="inferred from homology"/>